<name>A0ABX1VI72_9PLAN</name>
<dbReference type="PANTHER" id="PTHR11654">
    <property type="entry name" value="OLIGOPEPTIDE TRANSPORTER-RELATED"/>
    <property type="match status" value="1"/>
</dbReference>
<dbReference type="EMBL" id="WTPX01000111">
    <property type="protein sequence ID" value="NNJ26978.1"/>
    <property type="molecule type" value="Genomic_DNA"/>
</dbReference>
<feature type="transmembrane region" description="Helical" evidence="7">
    <location>
        <begin position="324"/>
        <end position="345"/>
    </location>
</feature>
<evidence type="ECO:0000256" key="4">
    <source>
        <dbReference type="ARBA" id="ARBA00022989"/>
    </source>
</evidence>
<evidence type="ECO:0000256" key="1">
    <source>
        <dbReference type="ARBA" id="ARBA00004141"/>
    </source>
</evidence>
<evidence type="ECO:0000313" key="8">
    <source>
        <dbReference type="EMBL" id="NNJ26978.1"/>
    </source>
</evidence>
<feature type="transmembrane region" description="Helical" evidence="7">
    <location>
        <begin position="386"/>
        <end position="410"/>
    </location>
</feature>
<protein>
    <submittedName>
        <fullName evidence="8">Dipeptide and tripeptide permease A</fullName>
    </submittedName>
</protein>
<sequence>MATQYRETPVDTDKMPPGIGFIVGNEVAERFSYYGMRAILYTFMTKWLTDAAGADAHMTDAQATEAVGYFSSLLYFLPLVGGLVADALLGKYLTIMLLSVIYCLGHFVLALTLNPEFTGGLIEPKYGLFVGLGLIAVGGGFIKSCVSAHVGDQFGARNSGLLGRVYGWFYFSINLGSTVSTLLTPKLLDWYGPDVAFGVPGVLMLIATIAFWLGRYRYAHVPPKGTETFREAFSPEGRKALANLALVYVFIGMFWALFDQTASRWVGQAEQMDRYYVVEWMPDWATDSAADLIADEKAVGAAEILANVDPDARVFAVLESQMQAVNPALVMLYIPLFGFTVYPLLNSLFKLTYLRKMGIGMFLAAGGWAVSLYIQTRIDAGERPDIMWQVLAYAILTAGEIMVSITGLEFSYAHAPKAMKSIILACWLLTVSIGNLYIAGVNRLISMEVLELRGADYYWFWLWAMLGTAAMFVPAAMLFRGKVYIGEDGGEEPVGFDRATAGRATAEPEPMSEGAARDRDVVSDADAAAPHRPRRDASDDPDGPASNG</sequence>
<feature type="transmembrane region" description="Helical" evidence="7">
    <location>
        <begin position="195"/>
        <end position="214"/>
    </location>
</feature>
<gene>
    <name evidence="8" type="primary">dtpA</name>
    <name evidence="8" type="ORF">LzC2_30750</name>
</gene>
<dbReference type="InterPro" id="IPR036259">
    <property type="entry name" value="MFS_trans_sf"/>
</dbReference>
<evidence type="ECO:0000256" key="7">
    <source>
        <dbReference type="SAM" id="Phobius"/>
    </source>
</evidence>
<comment type="caution">
    <text evidence="8">The sequence shown here is derived from an EMBL/GenBank/DDBJ whole genome shotgun (WGS) entry which is preliminary data.</text>
</comment>
<keyword evidence="9" id="KW-1185">Reference proteome</keyword>
<feature type="transmembrane region" description="Helical" evidence="7">
    <location>
        <begin position="240"/>
        <end position="258"/>
    </location>
</feature>
<evidence type="ECO:0000256" key="6">
    <source>
        <dbReference type="SAM" id="MobiDB-lite"/>
    </source>
</evidence>
<reference evidence="8 9" key="1">
    <citation type="journal article" date="2020" name="Syst. Appl. Microbiol.">
        <title>Alienimonas chondri sp. nov., a novel planctomycete isolated from the biofilm of the red alga Chondrus crispus.</title>
        <authorList>
            <person name="Vitorino I."/>
            <person name="Albuquerque L."/>
            <person name="Wiegand S."/>
            <person name="Kallscheuer N."/>
            <person name="da Costa M.S."/>
            <person name="Lobo-da-Cunha A."/>
            <person name="Jogler C."/>
            <person name="Lage O.M."/>
        </authorList>
    </citation>
    <scope>NUCLEOTIDE SEQUENCE [LARGE SCALE GENOMIC DNA]</scope>
    <source>
        <strain evidence="8 9">LzC2</strain>
    </source>
</reference>
<comment type="similarity">
    <text evidence="2">Belongs to the major facilitator superfamily. Proton-dependent oligopeptide transporter (POT/PTR) (TC 2.A.17) family.</text>
</comment>
<evidence type="ECO:0000256" key="2">
    <source>
        <dbReference type="ARBA" id="ARBA00005982"/>
    </source>
</evidence>
<organism evidence="8 9">
    <name type="scientific">Alienimonas chondri</name>
    <dbReference type="NCBI Taxonomy" id="2681879"/>
    <lineage>
        <taxon>Bacteria</taxon>
        <taxon>Pseudomonadati</taxon>
        <taxon>Planctomycetota</taxon>
        <taxon>Planctomycetia</taxon>
        <taxon>Planctomycetales</taxon>
        <taxon>Planctomycetaceae</taxon>
        <taxon>Alienimonas</taxon>
    </lineage>
</organism>
<feature type="region of interest" description="Disordered" evidence="6">
    <location>
        <begin position="495"/>
        <end position="548"/>
    </location>
</feature>
<evidence type="ECO:0000313" key="9">
    <source>
        <dbReference type="Proteomes" id="UP000609651"/>
    </source>
</evidence>
<dbReference type="InterPro" id="IPR018456">
    <property type="entry name" value="PTR2_symporter_CS"/>
</dbReference>
<dbReference type="Pfam" id="PF00854">
    <property type="entry name" value="PTR2"/>
    <property type="match status" value="3"/>
</dbReference>
<accession>A0ABX1VI72</accession>
<dbReference type="PROSITE" id="PS01022">
    <property type="entry name" value="PTR2_1"/>
    <property type="match status" value="1"/>
</dbReference>
<feature type="transmembrane region" description="Helical" evidence="7">
    <location>
        <begin position="165"/>
        <end position="183"/>
    </location>
</feature>
<feature type="transmembrane region" description="Helical" evidence="7">
    <location>
        <begin position="357"/>
        <end position="374"/>
    </location>
</feature>
<keyword evidence="5 7" id="KW-0472">Membrane</keyword>
<feature type="transmembrane region" description="Helical" evidence="7">
    <location>
        <begin position="126"/>
        <end position="144"/>
    </location>
</feature>
<dbReference type="RefSeq" id="WP_171188531.1">
    <property type="nucleotide sequence ID" value="NZ_WTPX01000111.1"/>
</dbReference>
<feature type="transmembrane region" description="Helical" evidence="7">
    <location>
        <begin position="66"/>
        <end position="85"/>
    </location>
</feature>
<dbReference type="Gene3D" id="1.20.1250.20">
    <property type="entry name" value="MFS general substrate transporter like domains"/>
    <property type="match status" value="3"/>
</dbReference>
<feature type="transmembrane region" description="Helical" evidence="7">
    <location>
        <begin position="92"/>
        <end position="114"/>
    </location>
</feature>
<dbReference type="InterPro" id="IPR000109">
    <property type="entry name" value="POT_fam"/>
</dbReference>
<evidence type="ECO:0000256" key="5">
    <source>
        <dbReference type="ARBA" id="ARBA00023136"/>
    </source>
</evidence>
<feature type="transmembrane region" description="Helical" evidence="7">
    <location>
        <begin position="422"/>
        <end position="440"/>
    </location>
</feature>
<dbReference type="SUPFAM" id="SSF103473">
    <property type="entry name" value="MFS general substrate transporter"/>
    <property type="match status" value="1"/>
</dbReference>
<dbReference type="Proteomes" id="UP000609651">
    <property type="component" value="Unassembled WGS sequence"/>
</dbReference>
<feature type="transmembrane region" description="Helical" evidence="7">
    <location>
        <begin position="460"/>
        <end position="479"/>
    </location>
</feature>
<keyword evidence="3 7" id="KW-0812">Transmembrane</keyword>
<keyword evidence="4 7" id="KW-1133">Transmembrane helix</keyword>
<dbReference type="CDD" id="cd17347">
    <property type="entry name" value="MFS_SLC15A1_2_like"/>
    <property type="match status" value="1"/>
</dbReference>
<evidence type="ECO:0000256" key="3">
    <source>
        <dbReference type="ARBA" id="ARBA00022692"/>
    </source>
</evidence>
<proteinExistence type="inferred from homology"/>
<comment type="subcellular location">
    <subcellularLocation>
        <location evidence="1">Membrane</location>
        <topology evidence="1">Multi-pass membrane protein</topology>
    </subcellularLocation>
</comment>